<name>A0A4R3MEM9_9HYPH</name>
<comment type="similarity">
    <text evidence="6">Belongs to the acetyltransferase family. OlsB subfamily.</text>
</comment>
<reference evidence="11 12" key="1">
    <citation type="submission" date="2019-03" db="EMBL/GenBank/DDBJ databases">
        <title>Genomic Encyclopedia of Type Strains, Phase IV (KMG-IV): sequencing the most valuable type-strain genomes for metagenomic binning, comparative biology and taxonomic classification.</title>
        <authorList>
            <person name="Goeker M."/>
        </authorList>
    </citation>
    <scope>NUCLEOTIDE SEQUENCE [LARGE SCALE GENOMIC DNA]</scope>
    <source>
        <strain evidence="11 12">DSM 19345</strain>
    </source>
</reference>
<evidence type="ECO:0000256" key="3">
    <source>
        <dbReference type="ARBA" id="ARBA00022679"/>
    </source>
</evidence>
<dbReference type="GO" id="GO:0043810">
    <property type="term" value="F:ornithine-acyl [acyl carrier protein] N-acyltransferase activity"/>
    <property type="evidence" value="ECO:0007669"/>
    <property type="project" value="UniProtKB-EC"/>
</dbReference>
<dbReference type="Gene3D" id="3.40.630.30">
    <property type="match status" value="1"/>
</dbReference>
<evidence type="ECO:0000256" key="1">
    <source>
        <dbReference type="ARBA" id="ARBA00005189"/>
    </source>
</evidence>
<dbReference type="EC" id="2.3.2.30" evidence="7"/>
<comment type="function">
    <text evidence="9">Catalyzes the first step in the biosynthesis of ornithine lipids, which are phosphorus-free membrane lipids. Catalyzes the 3-hydroxyacyl-acyl carrier protein-dependent acylation of ornithine to form lyso-ornithine lipid (LOL).</text>
</comment>
<comment type="caution">
    <text evidence="11">The sequence shown here is derived from an EMBL/GenBank/DDBJ whole genome shotgun (WGS) entry which is preliminary data.</text>
</comment>
<evidence type="ECO:0000313" key="11">
    <source>
        <dbReference type="EMBL" id="TCT11961.1"/>
    </source>
</evidence>
<proteinExistence type="inferred from homology"/>
<keyword evidence="3 11" id="KW-0808">Transferase</keyword>
<evidence type="ECO:0000256" key="8">
    <source>
        <dbReference type="ARBA" id="ARBA00039866"/>
    </source>
</evidence>
<evidence type="ECO:0000256" key="7">
    <source>
        <dbReference type="ARBA" id="ARBA00039058"/>
    </source>
</evidence>
<dbReference type="OrthoDB" id="9787072at2"/>
<dbReference type="SUPFAM" id="SSF55729">
    <property type="entry name" value="Acyl-CoA N-acyltransferases (Nat)"/>
    <property type="match status" value="1"/>
</dbReference>
<keyword evidence="4" id="KW-0443">Lipid metabolism</keyword>
<keyword evidence="12" id="KW-1185">Reference proteome</keyword>
<keyword evidence="2" id="KW-0444">Lipid biosynthesis</keyword>
<evidence type="ECO:0000256" key="4">
    <source>
        <dbReference type="ARBA" id="ARBA00023098"/>
    </source>
</evidence>
<accession>A0A4R3MEM9</accession>
<dbReference type="AlphaFoldDB" id="A0A4R3MEM9"/>
<evidence type="ECO:0000256" key="6">
    <source>
        <dbReference type="ARBA" id="ARBA00038095"/>
    </source>
</evidence>
<evidence type="ECO:0000256" key="9">
    <source>
        <dbReference type="ARBA" id="ARBA00045724"/>
    </source>
</evidence>
<dbReference type="InterPro" id="IPR016181">
    <property type="entry name" value="Acyl_CoA_acyltransferase"/>
</dbReference>
<dbReference type="PANTHER" id="PTHR37323:SF1">
    <property type="entry name" value="L-ORNITHINE N(ALPHA)-ACYLTRANSFERASE"/>
    <property type="match status" value="1"/>
</dbReference>
<keyword evidence="5 11" id="KW-0012">Acyltransferase</keyword>
<dbReference type="GO" id="GO:0006629">
    <property type="term" value="P:lipid metabolic process"/>
    <property type="evidence" value="ECO:0007669"/>
    <property type="project" value="UniProtKB-KW"/>
</dbReference>
<gene>
    <name evidence="11" type="ORF">EDC22_103274</name>
</gene>
<dbReference type="Pfam" id="PF13444">
    <property type="entry name" value="Acetyltransf_5"/>
    <property type="match status" value="1"/>
</dbReference>
<organism evidence="11 12">
    <name type="scientific">Tepidamorphus gemmatus</name>
    <dbReference type="NCBI Taxonomy" id="747076"/>
    <lineage>
        <taxon>Bacteria</taxon>
        <taxon>Pseudomonadati</taxon>
        <taxon>Pseudomonadota</taxon>
        <taxon>Alphaproteobacteria</taxon>
        <taxon>Hyphomicrobiales</taxon>
        <taxon>Tepidamorphaceae</taxon>
        <taxon>Tepidamorphus</taxon>
    </lineage>
</organism>
<evidence type="ECO:0000256" key="5">
    <source>
        <dbReference type="ARBA" id="ARBA00023315"/>
    </source>
</evidence>
<dbReference type="InterPro" id="IPR052351">
    <property type="entry name" value="Ornithine_N-alpha-AT"/>
</dbReference>
<sequence length="305" mass="34536">MRLTDRFSPGRLVRKFGPVAGLTPMTFDFGRTRPPVPDSFGRIGSLEVRLARTAAEVRMAQSLRYRVFYREMSAQAGAGHKFLRRDVDGFDGLCDHLLVIDHDPPADLRRRRKPVVVGTYRLLRQDVAEQYGGFYTADEFEIADLVERHRPLRFLELGRSCVLKEYRNKRTVELLWMGCWGYVQHHEIDVMIGCASLEGTRPDLLALPLSFLHHHAAAPEEWRIRAVPGRYVPMNRIPAEAIDARAALHSLPPLVKGYLRLGAFVGDGAVVDHQFGTTDVCIVLPVSAINPRYFGHFGPPRERLS</sequence>
<evidence type="ECO:0000256" key="10">
    <source>
        <dbReference type="ARBA" id="ARBA00047785"/>
    </source>
</evidence>
<protein>
    <recommendedName>
        <fullName evidence="8">L-ornithine N(alpha)-acyltransferase</fullName>
        <ecNumber evidence="7">2.3.2.30</ecNumber>
    </recommendedName>
</protein>
<evidence type="ECO:0000313" key="12">
    <source>
        <dbReference type="Proteomes" id="UP000295678"/>
    </source>
</evidence>
<dbReference type="Proteomes" id="UP000295678">
    <property type="component" value="Unassembled WGS sequence"/>
</dbReference>
<dbReference type="PANTHER" id="PTHR37323">
    <property type="entry name" value="GCN5-RELATED N-ACETYLTRANSFERASE"/>
    <property type="match status" value="1"/>
</dbReference>
<comment type="pathway">
    <text evidence="1">Lipid metabolism.</text>
</comment>
<evidence type="ECO:0000256" key="2">
    <source>
        <dbReference type="ARBA" id="ARBA00022516"/>
    </source>
</evidence>
<comment type="catalytic activity">
    <reaction evidence="10">
        <text>a (3R)-hydroxyacyl-[ACP] + L-ornithine = a lyso-ornithine lipid + holo-[ACP] + H(+)</text>
        <dbReference type="Rhea" id="RHEA:20633"/>
        <dbReference type="Rhea" id="RHEA-COMP:9685"/>
        <dbReference type="Rhea" id="RHEA-COMP:9945"/>
        <dbReference type="ChEBI" id="CHEBI:15378"/>
        <dbReference type="ChEBI" id="CHEBI:46911"/>
        <dbReference type="ChEBI" id="CHEBI:64479"/>
        <dbReference type="ChEBI" id="CHEBI:78827"/>
        <dbReference type="ChEBI" id="CHEBI:138482"/>
        <dbReference type="EC" id="2.3.2.30"/>
    </reaction>
    <physiologicalReaction direction="left-to-right" evidence="10">
        <dbReference type="Rhea" id="RHEA:20634"/>
    </physiologicalReaction>
</comment>
<dbReference type="EMBL" id="SMAK01000003">
    <property type="protein sequence ID" value="TCT11961.1"/>
    <property type="molecule type" value="Genomic_DNA"/>
</dbReference>